<reference evidence="2 3" key="1">
    <citation type="submission" date="2019-03" db="EMBL/GenBank/DDBJ databases">
        <title>Above-ground endophytic microbial communities from plants in different locations in the United States.</title>
        <authorList>
            <person name="Frank C."/>
        </authorList>
    </citation>
    <scope>NUCLEOTIDE SEQUENCE [LARGE SCALE GENOMIC DNA]</scope>
    <source>
        <strain evidence="2 3">LP_13_YM</strain>
    </source>
</reference>
<proteinExistence type="predicted"/>
<evidence type="ECO:0000313" key="3">
    <source>
        <dbReference type="Proteomes" id="UP000295645"/>
    </source>
</evidence>
<keyword evidence="3" id="KW-1185">Reference proteome</keyword>
<evidence type="ECO:0000256" key="1">
    <source>
        <dbReference type="SAM" id="SignalP"/>
    </source>
</evidence>
<comment type="caution">
    <text evidence="2">The sequence shown here is derived from an EMBL/GenBank/DDBJ whole genome shotgun (WGS) entry which is preliminary data.</text>
</comment>
<name>A0A4V6P467_9GAMM</name>
<dbReference type="InterPro" id="IPR029063">
    <property type="entry name" value="SAM-dependent_MTases_sf"/>
</dbReference>
<dbReference type="OrthoDB" id="9801692at2"/>
<dbReference type="InterPro" id="IPR016980">
    <property type="entry name" value="S-AdoMet-dep_MeTrfase_Alr7345"/>
</dbReference>
<keyword evidence="1" id="KW-0732">Signal</keyword>
<dbReference type="Pfam" id="PF01135">
    <property type="entry name" value="PCMT"/>
    <property type="match status" value="1"/>
</dbReference>
<evidence type="ECO:0000313" key="2">
    <source>
        <dbReference type="EMBL" id="TCV96379.1"/>
    </source>
</evidence>
<feature type="signal peptide" evidence="1">
    <location>
        <begin position="1"/>
        <end position="20"/>
    </location>
</feature>
<keyword evidence="2" id="KW-0808">Transferase</keyword>
<sequence length="257" mass="27516">MRLNAIAILIALALPASAMASPPAKTAGAAPAYVTAAVNDPDRKDDAKNDARRKVADLATFAGIKPGQRVAELIPGSGYFTRVFSGIVGPQGRVFAIWPTEYAKEAQSDVDGSKALAAKPHYANVVVLVQPAAAVSLPEPVDVVFTSQNYHDYPDPFMGKVDLAVFDKQVFDALKPGGTFVVVDHVAEAGSGLRDTNTLHRIDPALVRKQVESVGFVFDGESDVLRNPADTHTVKVFDPSIRGKTDQFAYRFKKPAK</sequence>
<gene>
    <name evidence="2" type="ORF">EC912_102730</name>
</gene>
<feature type="chain" id="PRO_5020262278" evidence="1">
    <location>
        <begin position="21"/>
        <end position="257"/>
    </location>
</feature>
<dbReference type="GO" id="GO:0032259">
    <property type="term" value="P:methylation"/>
    <property type="evidence" value="ECO:0007669"/>
    <property type="project" value="UniProtKB-KW"/>
</dbReference>
<dbReference type="AlphaFoldDB" id="A0A4V6P467"/>
<dbReference type="RefSeq" id="WP_132142567.1">
    <property type="nucleotide sequence ID" value="NZ_SMCS01000002.1"/>
</dbReference>
<dbReference type="Gene3D" id="3.40.50.150">
    <property type="entry name" value="Vaccinia Virus protein VP39"/>
    <property type="match status" value="1"/>
</dbReference>
<dbReference type="GO" id="GO:0008168">
    <property type="term" value="F:methyltransferase activity"/>
    <property type="evidence" value="ECO:0007669"/>
    <property type="project" value="UniProtKB-KW"/>
</dbReference>
<dbReference type="EMBL" id="SMCS01000002">
    <property type="protein sequence ID" value="TCV96379.1"/>
    <property type="molecule type" value="Genomic_DNA"/>
</dbReference>
<keyword evidence="2" id="KW-0489">Methyltransferase</keyword>
<organism evidence="2 3">
    <name type="scientific">Luteibacter rhizovicinus</name>
    <dbReference type="NCBI Taxonomy" id="242606"/>
    <lineage>
        <taxon>Bacteria</taxon>
        <taxon>Pseudomonadati</taxon>
        <taxon>Pseudomonadota</taxon>
        <taxon>Gammaproteobacteria</taxon>
        <taxon>Lysobacterales</taxon>
        <taxon>Rhodanobacteraceae</taxon>
        <taxon>Luteibacter</taxon>
    </lineage>
</organism>
<dbReference type="PIRSF" id="PIRSF031679">
    <property type="entry name" value="Mtase_Alr7345_prd"/>
    <property type="match status" value="1"/>
</dbReference>
<dbReference type="Proteomes" id="UP000295645">
    <property type="component" value="Unassembled WGS sequence"/>
</dbReference>
<dbReference type="SUPFAM" id="SSF53335">
    <property type="entry name" value="S-adenosyl-L-methionine-dependent methyltransferases"/>
    <property type="match status" value="1"/>
</dbReference>
<protein>
    <submittedName>
        <fullName evidence="2">Putative methyltransferase</fullName>
    </submittedName>
</protein>
<accession>A0A4V6P467</accession>
<dbReference type="CDD" id="cd02440">
    <property type="entry name" value="AdoMet_MTases"/>
    <property type="match status" value="1"/>
</dbReference>